<name>A0A5E4D433_MARMO</name>
<dbReference type="InterPro" id="IPR040159">
    <property type="entry name" value="CLS_fam"/>
</dbReference>
<evidence type="ECO:0000259" key="2">
    <source>
        <dbReference type="SMART" id="SM01267"/>
    </source>
</evidence>
<dbReference type="PANTHER" id="PTHR10665">
    <property type="entry name" value="RECOMBINING BINDING PROTEIN SUPPRESSOR OF HAIRLESS"/>
    <property type="match status" value="1"/>
</dbReference>
<feature type="region of interest" description="Disordered" evidence="1">
    <location>
        <begin position="176"/>
        <end position="215"/>
    </location>
</feature>
<dbReference type="EMBL" id="CABDUW010003260">
    <property type="protein sequence ID" value="VTJ88944.1"/>
    <property type="molecule type" value="Genomic_DNA"/>
</dbReference>
<evidence type="ECO:0000313" key="4">
    <source>
        <dbReference type="Proteomes" id="UP000335636"/>
    </source>
</evidence>
<reference evidence="3" key="1">
    <citation type="submission" date="2019-04" db="EMBL/GenBank/DDBJ databases">
        <authorList>
            <person name="Alioto T."/>
            <person name="Alioto T."/>
        </authorList>
    </citation>
    <scope>NUCLEOTIDE SEQUENCE [LARGE SCALE GENOMIC DNA]</scope>
</reference>
<dbReference type="InterPro" id="IPR037095">
    <property type="entry name" value="RBP-J/Cbf11_DNA-bd_sf"/>
</dbReference>
<dbReference type="Proteomes" id="UP000335636">
    <property type="component" value="Unassembled WGS sequence"/>
</dbReference>
<feature type="domain" description="RBP-J/Cbf11/Cbf12 DNA binding" evidence="2">
    <location>
        <begin position="31"/>
        <end position="187"/>
    </location>
</feature>
<sequence length="215" mass="23352">MEEPRGETEAESRAGWVGDAYQTGKRRYNPALSCPRRFFCPPPCVYLTVQGQGEGALRGRGLLCLCREDCALGLGTGRFSGAASLRPLAVKAKVAGRLKPVRVPVQPTRRGRPGLQSVVTWDWTAQAEFRGAAGLQGIRLCQDPVHLRRRQEEALPAGGRELGTFHSRLIKVISKPSQKKQSLKNTDRRAGGATKSRAAELGEGHVVQARGGLEM</sequence>
<proteinExistence type="predicted"/>
<organism evidence="3 4">
    <name type="scientific">Marmota monax</name>
    <name type="common">Woodchuck</name>
    <dbReference type="NCBI Taxonomy" id="9995"/>
    <lineage>
        <taxon>Eukaryota</taxon>
        <taxon>Metazoa</taxon>
        <taxon>Chordata</taxon>
        <taxon>Craniata</taxon>
        <taxon>Vertebrata</taxon>
        <taxon>Euteleostomi</taxon>
        <taxon>Mammalia</taxon>
        <taxon>Eutheria</taxon>
        <taxon>Euarchontoglires</taxon>
        <taxon>Glires</taxon>
        <taxon>Rodentia</taxon>
        <taxon>Sciuromorpha</taxon>
        <taxon>Sciuridae</taxon>
        <taxon>Xerinae</taxon>
        <taxon>Marmotini</taxon>
        <taxon>Marmota</taxon>
    </lineage>
</organism>
<dbReference type="GO" id="GO:0001228">
    <property type="term" value="F:DNA-binding transcription activator activity, RNA polymerase II-specific"/>
    <property type="evidence" value="ECO:0007669"/>
    <property type="project" value="InterPro"/>
</dbReference>
<dbReference type="AlphaFoldDB" id="A0A5E4D433"/>
<dbReference type="GO" id="GO:0005634">
    <property type="term" value="C:nucleus"/>
    <property type="evidence" value="ECO:0007669"/>
    <property type="project" value="InterPro"/>
</dbReference>
<dbReference type="SUPFAM" id="SSF49417">
    <property type="entry name" value="p53-like transcription factors"/>
    <property type="match status" value="1"/>
</dbReference>
<keyword evidence="4" id="KW-1185">Reference proteome</keyword>
<protein>
    <recommendedName>
        <fullName evidence="2">RBP-J/Cbf11/Cbf12 DNA binding domain-containing protein</fullName>
    </recommendedName>
</protein>
<dbReference type="Gene3D" id="2.60.40.1450">
    <property type="entry name" value="LAG1, DNA binding domain"/>
    <property type="match status" value="1"/>
</dbReference>
<dbReference type="InterPro" id="IPR008967">
    <property type="entry name" value="p53-like_TF_DNA-bd_sf"/>
</dbReference>
<evidence type="ECO:0000256" key="1">
    <source>
        <dbReference type="SAM" id="MobiDB-lite"/>
    </source>
</evidence>
<evidence type="ECO:0000313" key="3">
    <source>
        <dbReference type="EMBL" id="VTJ88944.1"/>
    </source>
</evidence>
<dbReference type="SMART" id="SM01267">
    <property type="entry name" value="LAG1_DNAbind"/>
    <property type="match status" value="1"/>
</dbReference>
<dbReference type="Pfam" id="PF09271">
    <property type="entry name" value="LAG1-DNAbind"/>
    <property type="match status" value="1"/>
</dbReference>
<gene>
    <name evidence="3" type="ORF">MONAX_5E030292</name>
</gene>
<comment type="caution">
    <text evidence="3">The sequence shown here is derived from an EMBL/GenBank/DDBJ whole genome shotgun (WGS) entry which is preliminary data.</text>
</comment>
<accession>A0A5E4D433</accession>
<dbReference type="GO" id="GO:0003677">
    <property type="term" value="F:DNA binding"/>
    <property type="evidence" value="ECO:0007669"/>
    <property type="project" value="InterPro"/>
</dbReference>
<dbReference type="InterPro" id="IPR015351">
    <property type="entry name" value="RBP-J/Cbf11/Cbf12_DNA-bd"/>
</dbReference>